<comment type="similarity">
    <text evidence="1">Belongs to the 'phage' integrase family.</text>
</comment>
<dbReference type="EMBL" id="DYUB01000346">
    <property type="protein sequence ID" value="HJG97632.1"/>
    <property type="molecule type" value="Genomic_DNA"/>
</dbReference>
<dbReference type="InterPro" id="IPR013762">
    <property type="entry name" value="Integrase-like_cat_sf"/>
</dbReference>
<feature type="domain" description="Tyr recombinase" evidence="4">
    <location>
        <begin position="1"/>
        <end position="157"/>
    </location>
</feature>
<evidence type="ECO:0000256" key="2">
    <source>
        <dbReference type="ARBA" id="ARBA00022908"/>
    </source>
</evidence>
<name>A0A921T0K8_9FIRM</name>
<dbReference type="PANTHER" id="PTHR30629:SF2">
    <property type="entry name" value="PROPHAGE INTEGRASE INTS-RELATED"/>
    <property type="match status" value="1"/>
</dbReference>
<comment type="caution">
    <text evidence="5">The sequence shown here is derived from an EMBL/GenBank/DDBJ whole genome shotgun (WGS) entry which is preliminary data.</text>
</comment>
<evidence type="ECO:0000259" key="4">
    <source>
        <dbReference type="PROSITE" id="PS51898"/>
    </source>
</evidence>
<dbReference type="Pfam" id="PF00589">
    <property type="entry name" value="Phage_integrase"/>
    <property type="match status" value="1"/>
</dbReference>
<accession>A0A921T0K8</accession>
<feature type="non-terminal residue" evidence="5">
    <location>
        <position position="1"/>
    </location>
</feature>
<gene>
    <name evidence="5" type="ORF">K8V90_11080</name>
</gene>
<dbReference type="GO" id="GO:0015074">
    <property type="term" value="P:DNA integration"/>
    <property type="evidence" value="ECO:0007669"/>
    <property type="project" value="UniProtKB-KW"/>
</dbReference>
<sequence>SLLFELGLYTMGRVTALNSIKLSNINFEKRRIEKIIEKEGYEVNFMLNDRCIELIKQWIKEREEKGIECEYLFITNYGGWKQVSVGNMKTDWIKKIGAIINEPDLSMHDLRHSGSDLRYKAGMSLEMVSKALNHRSTQVTKDFYLLEDEDKLREEMDKFDL</sequence>
<protein>
    <submittedName>
        <fullName evidence="5">Site-specific integrase</fullName>
    </submittedName>
</protein>
<dbReference type="InterPro" id="IPR002104">
    <property type="entry name" value="Integrase_catalytic"/>
</dbReference>
<evidence type="ECO:0000313" key="6">
    <source>
        <dbReference type="Proteomes" id="UP000776700"/>
    </source>
</evidence>
<dbReference type="GO" id="GO:0006310">
    <property type="term" value="P:DNA recombination"/>
    <property type="evidence" value="ECO:0007669"/>
    <property type="project" value="UniProtKB-KW"/>
</dbReference>
<reference evidence="5" key="1">
    <citation type="journal article" date="2021" name="PeerJ">
        <title>Extensive microbial diversity within the chicken gut microbiome revealed by metagenomics and culture.</title>
        <authorList>
            <person name="Gilroy R."/>
            <person name="Ravi A."/>
            <person name="Getino M."/>
            <person name="Pursley I."/>
            <person name="Horton D.L."/>
            <person name="Alikhan N.F."/>
            <person name="Baker D."/>
            <person name="Gharbi K."/>
            <person name="Hall N."/>
            <person name="Watson M."/>
            <person name="Adriaenssens E.M."/>
            <person name="Foster-Nyarko E."/>
            <person name="Jarju S."/>
            <person name="Secka A."/>
            <person name="Antonio M."/>
            <person name="Oren A."/>
            <person name="Chaudhuri R.R."/>
            <person name="La Ragione R."/>
            <person name="Hildebrand F."/>
            <person name="Pallen M.J."/>
        </authorList>
    </citation>
    <scope>NUCLEOTIDE SEQUENCE</scope>
    <source>
        <strain evidence="5">1277</strain>
    </source>
</reference>
<keyword evidence="2" id="KW-0229">DNA integration</keyword>
<dbReference type="Proteomes" id="UP000776700">
    <property type="component" value="Unassembled WGS sequence"/>
</dbReference>
<evidence type="ECO:0000313" key="5">
    <source>
        <dbReference type="EMBL" id="HJG97632.1"/>
    </source>
</evidence>
<proteinExistence type="inferred from homology"/>
<evidence type="ECO:0000256" key="1">
    <source>
        <dbReference type="ARBA" id="ARBA00008857"/>
    </source>
</evidence>
<dbReference type="PANTHER" id="PTHR30629">
    <property type="entry name" value="PROPHAGE INTEGRASE"/>
    <property type="match status" value="1"/>
</dbReference>
<keyword evidence="3" id="KW-0233">DNA recombination</keyword>
<dbReference type="InterPro" id="IPR011010">
    <property type="entry name" value="DNA_brk_join_enz"/>
</dbReference>
<dbReference type="InterPro" id="IPR050808">
    <property type="entry name" value="Phage_Integrase"/>
</dbReference>
<evidence type="ECO:0000256" key="3">
    <source>
        <dbReference type="ARBA" id="ARBA00023172"/>
    </source>
</evidence>
<dbReference type="AlphaFoldDB" id="A0A921T0K8"/>
<dbReference type="SUPFAM" id="SSF56349">
    <property type="entry name" value="DNA breaking-rejoining enzymes"/>
    <property type="match status" value="1"/>
</dbReference>
<dbReference type="Gene3D" id="1.10.443.10">
    <property type="entry name" value="Intergrase catalytic core"/>
    <property type="match status" value="1"/>
</dbReference>
<reference evidence="5" key="2">
    <citation type="submission" date="2021-09" db="EMBL/GenBank/DDBJ databases">
        <authorList>
            <person name="Gilroy R."/>
        </authorList>
    </citation>
    <scope>NUCLEOTIDE SEQUENCE</scope>
    <source>
        <strain evidence="5">1277</strain>
    </source>
</reference>
<organism evidence="5 6">
    <name type="scientific">Romboutsia timonensis</name>
    <dbReference type="NCBI Taxonomy" id="1776391"/>
    <lineage>
        <taxon>Bacteria</taxon>
        <taxon>Bacillati</taxon>
        <taxon>Bacillota</taxon>
        <taxon>Clostridia</taxon>
        <taxon>Peptostreptococcales</taxon>
        <taxon>Peptostreptococcaceae</taxon>
        <taxon>Romboutsia</taxon>
    </lineage>
</organism>
<dbReference type="PROSITE" id="PS51898">
    <property type="entry name" value="TYR_RECOMBINASE"/>
    <property type="match status" value="1"/>
</dbReference>
<dbReference type="GO" id="GO:0003677">
    <property type="term" value="F:DNA binding"/>
    <property type="evidence" value="ECO:0007669"/>
    <property type="project" value="InterPro"/>
</dbReference>
<dbReference type="CDD" id="cd00397">
    <property type="entry name" value="DNA_BRE_C"/>
    <property type="match status" value="1"/>
</dbReference>